<dbReference type="PANTHER" id="PTHR33048">
    <property type="entry name" value="PTH11-LIKE INTEGRAL MEMBRANE PROTEIN (AFU_ORTHOLOGUE AFUA_5G11245)"/>
    <property type="match status" value="1"/>
</dbReference>
<feature type="region of interest" description="Disordered" evidence="6">
    <location>
        <begin position="349"/>
        <end position="375"/>
    </location>
</feature>
<evidence type="ECO:0000313" key="10">
    <source>
        <dbReference type="Proteomes" id="UP000595662"/>
    </source>
</evidence>
<evidence type="ECO:0000256" key="6">
    <source>
        <dbReference type="SAM" id="MobiDB-lite"/>
    </source>
</evidence>
<dbReference type="VEuPathDB" id="FungiDB:PDIP_50280"/>
<feature type="transmembrane region" description="Helical" evidence="7">
    <location>
        <begin position="106"/>
        <end position="128"/>
    </location>
</feature>
<feature type="transmembrane region" description="Helical" evidence="7">
    <location>
        <begin position="27"/>
        <end position="48"/>
    </location>
</feature>
<proteinExistence type="inferred from homology"/>
<feature type="transmembrane region" description="Helical" evidence="7">
    <location>
        <begin position="253"/>
        <end position="282"/>
    </location>
</feature>
<comment type="subcellular location">
    <subcellularLocation>
        <location evidence="1">Membrane</location>
        <topology evidence="1">Multi-pass membrane protein</topology>
    </subcellularLocation>
</comment>
<dbReference type="InterPro" id="IPR049326">
    <property type="entry name" value="Rhodopsin_dom_fungi"/>
</dbReference>
<feature type="region of interest" description="Disordered" evidence="6">
    <location>
        <begin position="295"/>
        <end position="316"/>
    </location>
</feature>
<feature type="transmembrane region" description="Helical" evidence="7">
    <location>
        <begin position="184"/>
        <end position="203"/>
    </location>
</feature>
<feature type="transmembrane region" description="Helical" evidence="7">
    <location>
        <begin position="60"/>
        <end position="86"/>
    </location>
</feature>
<evidence type="ECO:0000256" key="4">
    <source>
        <dbReference type="ARBA" id="ARBA00023136"/>
    </source>
</evidence>
<evidence type="ECO:0000259" key="8">
    <source>
        <dbReference type="Pfam" id="PF20684"/>
    </source>
</evidence>
<dbReference type="Pfam" id="PF20684">
    <property type="entry name" value="Fung_rhodopsin"/>
    <property type="match status" value="1"/>
</dbReference>
<organism evidence="9 10">
    <name type="scientific">Penicillium digitatum</name>
    <name type="common">Green mold</name>
    <dbReference type="NCBI Taxonomy" id="36651"/>
    <lineage>
        <taxon>Eukaryota</taxon>
        <taxon>Fungi</taxon>
        <taxon>Dikarya</taxon>
        <taxon>Ascomycota</taxon>
        <taxon>Pezizomycotina</taxon>
        <taxon>Eurotiomycetes</taxon>
        <taxon>Eurotiomycetidae</taxon>
        <taxon>Eurotiales</taxon>
        <taxon>Aspergillaceae</taxon>
        <taxon>Penicillium</taxon>
    </lineage>
</organism>
<dbReference type="InterPro" id="IPR052337">
    <property type="entry name" value="SAT4-like"/>
</dbReference>
<evidence type="ECO:0000256" key="7">
    <source>
        <dbReference type="SAM" id="Phobius"/>
    </source>
</evidence>
<evidence type="ECO:0000256" key="3">
    <source>
        <dbReference type="ARBA" id="ARBA00022989"/>
    </source>
</evidence>
<gene>
    <name evidence="9" type="ORF">Pdw03_7312</name>
</gene>
<dbReference type="PANTHER" id="PTHR33048:SF163">
    <property type="entry name" value="INTEGRAL MEMBRANE PROTEIN (AFU_ORTHOLOGUE AFUA_8G05510)"/>
    <property type="match status" value="1"/>
</dbReference>
<evidence type="ECO:0000256" key="1">
    <source>
        <dbReference type="ARBA" id="ARBA00004141"/>
    </source>
</evidence>
<keyword evidence="2 7" id="KW-0812">Transmembrane</keyword>
<evidence type="ECO:0000256" key="2">
    <source>
        <dbReference type="ARBA" id="ARBA00022692"/>
    </source>
</evidence>
<dbReference type="EMBL" id="CP060775">
    <property type="protein sequence ID" value="QQK43411.1"/>
    <property type="molecule type" value="Genomic_DNA"/>
</dbReference>
<dbReference type="OMA" id="PFFRRWW"/>
<feature type="compositionally biased region" description="Polar residues" evidence="6">
    <location>
        <begin position="295"/>
        <end position="313"/>
    </location>
</feature>
<reference evidence="9 10" key="1">
    <citation type="submission" date="2020-08" db="EMBL/GenBank/DDBJ databases">
        <title>The completed genome sequence of the pathogenic ascomycete fungus Penicillium digitatum.</title>
        <authorList>
            <person name="Wang M."/>
        </authorList>
    </citation>
    <scope>NUCLEOTIDE SEQUENCE [LARGE SCALE GENOMIC DNA]</scope>
    <source>
        <strain evidence="9 10">PdW03</strain>
    </source>
</reference>
<name>A0A7T7BKR8_PENDI</name>
<dbReference type="RefSeq" id="XP_014534022.1">
    <property type="nucleotide sequence ID" value="XM_014678536.1"/>
</dbReference>
<evidence type="ECO:0000256" key="5">
    <source>
        <dbReference type="ARBA" id="ARBA00038359"/>
    </source>
</evidence>
<dbReference type="Proteomes" id="UP000595662">
    <property type="component" value="Chromosome 2"/>
</dbReference>
<evidence type="ECO:0000313" key="9">
    <source>
        <dbReference type="EMBL" id="QQK43411.1"/>
    </source>
</evidence>
<accession>A0A7T7BKR8</accession>
<dbReference type="GO" id="GO:0016020">
    <property type="term" value="C:membrane"/>
    <property type="evidence" value="ECO:0007669"/>
    <property type="project" value="UniProtKB-SubCell"/>
</dbReference>
<keyword evidence="3 7" id="KW-1133">Transmembrane helix</keyword>
<feature type="domain" description="Rhodopsin" evidence="8">
    <location>
        <begin position="44"/>
        <end position="284"/>
    </location>
</feature>
<dbReference type="AlphaFoldDB" id="A0A7T7BKR8"/>
<feature type="transmembrane region" description="Helical" evidence="7">
    <location>
        <begin position="215"/>
        <end position="241"/>
    </location>
</feature>
<protein>
    <submittedName>
        <fullName evidence="9">Integral membrane pth11</fullName>
    </submittedName>
</protein>
<dbReference type="GeneID" id="26233345"/>
<feature type="transmembrane region" description="Helical" evidence="7">
    <location>
        <begin position="140"/>
        <end position="164"/>
    </location>
</feature>
<feature type="compositionally biased region" description="Basic and acidic residues" evidence="6">
    <location>
        <begin position="349"/>
        <end position="364"/>
    </location>
</feature>
<comment type="similarity">
    <text evidence="5">Belongs to the SAT4 family.</text>
</comment>
<keyword evidence="4 7" id="KW-0472">Membrane</keyword>
<dbReference type="KEGG" id="pdp:PDIP_50280"/>
<sequence length="389" mass="43407">MPSAIATGDFGPAPPGLNLAKNQTGNLLGAVIPVAVMGTTAVLLRLIARMKTKEAIKFAADDYLIIAALFFSWGTAISCFISIHYGNGYHLQSLNKAEFITVWKTLFAYVVIYATAVTFTKSSIVFFYGRIFSFRRSLGFCMFLVFGYWVTIVITVAVACRPLPYFWLAYTDPTSVGVCINVPAFFFGNGIAALLIDVTILCVPMPTIYRLQMQLSLKVAVMGILLLGSFVCVTSICRILALQRNTHGTDATWTMAPVFIWSCVEPFVGIICACLPTFGPFFRRWWAKVRTMRSSNNHSTNPRAERPSITTTWPRKPRVKMPPKDSFFGINEFDCVDEVELMNDPHVTRSLRDESMSDHQDVERGQSSGSIVRQDVDVTWDKCKTDKIS</sequence>